<keyword evidence="3" id="KW-1185">Reference proteome</keyword>
<dbReference type="EMBL" id="CABFOC020000014">
    <property type="protein sequence ID" value="CAH0046450.1"/>
    <property type="molecule type" value="Genomic_DNA"/>
</dbReference>
<dbReference type="Proteomes" id="UP000775872">
    <property type="component" value="Unassembled WGS sequence"/>
</dbReference>
<dbReference type="OrthoDB" id="5130439at2759"/>
<organism evidence="2 3">
    <name type="scientific">Clonostachys solani</name>
    <dbReference type="NCBI Taxonomy" id="160281"/>
    <lineage>
        <taxon>Eukaryota</taxon>
        <taxon>Fungi</taxon>
        <taxon>Dikarya</taxon>
        <taxon>Ascomycota</taxon>
        <taxon>Pezizomycotina</taxon>
        <taxon>Sordariomycetes</taxon>
        <taxon>Hypocreomycetidae</taxon>
        <taxon>Hypocreales</taxon>
        <taxon>Bionectriaceae</taxon>
        <taxon>Clonostachys</taxon>
    </lineage>
</organism>
<dbReference type="AlphaFoldDB" id="A0A9P0EF59"/>
<sequence>MSAPASSQPFGPVPPPPPPPDERVKSRLPRRSGRQPLGTDDGAAAAVTPQVPIELIHQALSVICLWHPAQPAQGLAWTENAYLALTGIAASQLELHHTGDTEKANETLTEFLTNLDMDCDTDNYETWRHVVTGLWRSENVAARNGHSSHSVQLLLNSTPLNTPPRDCMGAVCALGLLQSVLPLTPETRREHPLNPLFLLKYKYPEVTFEEIEQAFDTEIDEQAFFAWAQRVNAIMECMGPLTTQPVFVDPAGGIAHSGVTYAEYLKDYASAICNLGESQFESFSLNDAIRDVADRFTAAKVGDPPPGTPEDCLPRRTIEEEDLIHSLHCEIVNLVFGRLSDANLAAKNARFRAIVQIAGQKAGTIMSPKQHFFVLIPMAGDKGCHVKIGGEEVPWNPGTGYLLDSDVPICTDSLIGYIAIFAYKY</sequence>
<evidence type="ECO:0000313" key="2">
    <source>
        <dbReference type="EMBL" id="CAH0046450.1"/>
    </source>
</evidence>
<protein>
    <submittedName>
        <fullName evidence="2">Uncharacterized protein</fullName>
    </submittedName>
</protein>
<feature type="region of interest" description="Disordered" evidence="1">
    <location>
        <begin position="1"/>
        <end position="44"/>
    </location>
</feature>
<evidence type="ECO:0000313" key="3">
    <source>
        <dbReference type="Proteomes" id="UP000775872"/>
    </source>
</evidence>
<name>A0A9P0EF59_9HYPO</name>
<evidence type="ECO:0000256" key="1">
    <source>
        <dbReference type="SAM" id="MobiDB-lite"/>
    </source>
</evidence>
<proteinExistence type="predicted"/>
<accession>A0A9P0EF59</accession>
<comment type="caution">
    <text evidence="2">The sequence shown here is derived from an EMBL/GenBank/DDBJ whole genome shotgun (WGS) entry which is preliminary data.</text>
</comment>
<gene>
    <name evidence="2" type="ORF">CSOL1703_00012184</name>
</gene>
<reference evidence="2" key="1">
    <citation type="submission" date="2021-10" db="EMBL/GenBank/DDBJ databases">
        <authorList>
            <person name="Piombo E."/>
        </authorList>
    </citation>
    <scope>NUCLEOTIDE SEQUENCE</scope>
</reference>